<dbReference type="GeneID" id="48308748"/>
<name>A0A1B2DZF1_9BACL</name>
<reference evidence="1" key="1">
    <citation type="submission" date="2016-08" db="EMBL/GenBank/DDBJ databases">
        <title>Complete Genome Seqeunce of Paenibacillus sp. nov. IHBB 9852 from high altitute lake of Indian trans-Himalayas.</title>
        <authorList>
            <person name="Kiran S."/>
            <person name="Swarnkar M.K."/>
            <person name="Rana A."/>
            <person name="Tewari R."/>
            <person name="Gulati A."/>
        </authorList>
    </citation>
    <scope>NUCLEOTIDE SEQUENCE [LARGE SCALE GENOMIC DNA]</scope>
    <source>
        <strain evidence="1">IHBB 9852</strain>
    </source>
</reference>
<dbReference type="Proteomes" id="UP000189059">
    <property type="component" value="Unassembled WGS sequence"/>
</dbReference>
<evidence type="ECO:0000313" key="2">
    <source>
        <dbReference type="EMBL" id="OOC58963.1"/>
    </source>
</evidence>
<accession>A0A1B2DZF1</accession>
<evidence type="ECO:0000313" key="3">
    <source>
        <dbReference type="Proteomes" id="UP000189059"/>
    </source>
</evidence>
<protein>
    <submittedName>
        <fullName evidence="1">Uncharacterized protein</fullName>
    </submittedName>
</protein>
<dbReference type="EMBL" id="MRVI01000002">
    <property type="protein sequence ID" value="OOC58963.1"/>
    <property type="molecule type" value="Genomic_DNA"/>
</dbReference>
<dbReference type="EMBL" id="CP016809">
    <property type="protein sequence ID" value="ANY73052.1"/>
    <property type="molecule type" value="Genomic_DNA"/>
</dbReference>
<dbReference type="OrthoDB" id="2874037at2"/>
<organism evidence="1">
    <name type="scientific">Paenibacillus ihbetae</name>
    <dbReference type="NCBI Taxonomy" id="1870820"/>
    <lineage>
        <taxon>Bacteria</taxon>
        <taxon>Bacillati</taxon>
        <taxon>Bacillota</taxon>
        <taxon>Bacilli</taxon>
        <taxon>Bacillales</taxon>
        <taxon>Paenibacillaceae</taxon>
        <taxon>Paenibacillus</taxon>
    </lineage>
</organism>
<keyword evidence="3" id="KW-1185">Reference proteome</keyword>
<gene>
    <name evidence="2" type="ORF">BBD40_25230</name>
    <name evidence="1" type="ORF">BBD41_10885</name>
</gene>
<sequence length="99" mass="11686">MNARIEELEKRLESKHHKDLFLQMKHTLQAVDDLAEEHRRYQAVQALSGVRIVGAEESVYFDTLNQVKELIVHTLEMTIEDLEHKGDKRYEKHFKDGVE</sequence>
<proteinExistence type="predicted"/>
<dbReference type="KEGG" id="pib:BBD41_10885"/>
<dbReference type="AlphaFoldDB" id="A0A1B2DZF1"/>
<evidence type="ECO:0000313" key="1">
    <source>
        <dbReference type="EMBL" id="ANY73052.1"/>
    </source>
</evidence>
<dbReference type="RefSeq" id="WP_077569862.1">
    <property type="nucleotide sequence ID" value="NZ_CP016809.1"/>
</dbReference>
<reference evidence="2 3" key="2">
    <citation type="submission" date="2016-12" db="EMBL/GenBank/DDBJ databases">
        <title>Genome sequencing and description of Paenibacillus sp. nov. from high altitude lake in the Indian Trans- Himalayas.</title>
        <authorList>
            <person name="Kiran S."/>
            <person name="Swarnkar M.K."/>
            <person name="Rana A."/>
            <person name="Tewari R."/>
            <person name="Gulati A."/>
        </authorList>
    </citation>
    <scope>NUCLEOTIDE SEQUENCE [LARGE SCALE GENOMIC DNA]</scope>
    <source>
        <strain evidence="2 3">IHBB 9951</strain>
    </source>
</reference>